<evidence type="ECO:0000313" key="3">
    <source>
        <dbReference type="Proteomes" id="UP001220530"/>
    </source>
</evidence>
<protein>
    <submittedName>
        <fullName evidence="2">Thermonuclease family protein</fullName>
    </submittedName>
</protein>
<dbReference type="Pfam" id="PF00565">
    <property type="entry name" value="SNase"/>
    <property type="match status" value="1"/>
</dbReference>
<evidence type="ECO:0000313" key="2">
    <source>
        <dbReference type="EMBL" id="WDR03818.1"/>
    </source>
</evidence>
<proteinExistence type="predicted"/>
<dbReference type="RefSeq" id="WP_282220205.1">
    <property type="nucleotide sequence ID" value="NZ_CP118246.1"/>
</dbReference>
<reference evidence="2 3" key="1">
    <citation type="submission" date="2023-02" db="EMBL/GenBank/DDBJ databases">
        <title>Devosia algicola sp. nov., isolated from the phycosphere of marine algae.</title>
        <authorList>
            <person name="Kim J.M."/>
            <person name="Lee J.K."/>
            <person name="Choi B.J."/>
            <person name="Bayburt H."/>
            <person name="Jeon C.O."/>
        </authorList>
    </citation>
    <scope>NUCLEOTIDE SEQUENCE [LARGE SCALE GENOMIC DNA]</scope>
    <source>
        <strain evidence="2 3">G20-9</strain>
    </source>
</reference>
<dbReference type="Gene3D" id="2.40.50.90">
    <property type="match status" value="1"/>
</dbReference>
<dbReference type="InterPro" id="IPR016071">
    <property type="entry name" value="Staphylococal_nuclease_OB-fold"/>
</dbReference>
<keyword evidence="3" id="KW-1185">Reference proteome</keyword>
<sequence>MAIGAALLIGFGGAWTLSDTGLGSWLTNDAAASVTPDMSVAPEIVVNRRFSVCASRHRVSCVVDGDTIWLQGKKIRIADMDTPEVFSPSCAGEAALGAKATQRLTELLSAGPFEVRTAGSRNSDHYGRDLRVLVRDGVSLGDILVSEGLAHPWRGRRESWCG</sequence>
<feature type="domain" description="TNase-like" evidence="1">
    <location>
        <begin position="53"/>
        <end position="150"/>
    </location>
</feature>
<dbReference type="Proteomes" id="UP001220530">
    <property type="component" value="Chromosome"/>
</dbReference>
<name>A0ABY7YR54_9HYPH</name>
<dbReference type="InterPro" id="IPR035437">
    <property type="entry name" value="SNase_OB-fold_sf"/>
</dbReference>
<dbReference type="EMBL" id="CP118246">
    <property type="protein sequence ID" value="WDR03818.1"/>
    <property type="molecule type" value="Genomic_DNA"/>
</dbReference>
<gene>
    <name evidence="2" type="ORF">PSQ19_07190</name>
</gene>
<organism evidence="2 3">
    <name type="scientific">Devosia algicola</name>
    <dbReference type="NCBI Taxonomy" id="3026418"/>
    <lineage>
        <taxon>Bacteria</taxon>
        <taxon>Pseudomonadati</taxon>
        <taxon>Pseudomonadota</taxon>
        <taxon>Alphaproteobacteria</taxon>
        <taxon>Hyphomicrobiales</taxon>
        <taxon>Devosiaceae</taxon>
        <taxon>Devosia</taxon>
    </lineage>
</organism>
<dbReference type="PROSITE" id="PS50830">
    <property type="entry name" value="TNASE_3"/>
    <property type="match status" value="1"/>
</dbReference>
<dbReference type="SUPFAM" id="SSF50199">
    <property type="entry name" value="Staphylococcal nuclease"/>
    <property type="match status" value="1"/>
</dbReference>
<accession>A0ABY7YR54</accession>
<evidence type="ECO:0000259" key="1">
    <source>
        <dbReference type="PROSITE" id="PS50830"/>
    </source>
</evidence>